<dbReference type="GO" id="GO:0004553">
    <property type="term" value="F:hydrolase activity, hydrolyzing O-glycosyl compounds"/>
    <property type="evidence" value="ECO:0007669"/>
    <property type="project" value="InterPro"/>
</dbReference>
<dbReference type="Pfam" id="PF00722">
    <property type="entry name" value="Glyco_hydro_16"/>
    <property type="match status" value="1"/>
</dbReference>
<evidence type="ECO:0000256" key="1">
    <source>
        <dbReference type="SAM" id="SignalP"/>
    </source>
</evidence>
<dbReference type="GO" id="GO:0005975">
    <property type="term" value="P:carbohydrate metabolic process"/>
    <property type="evidence" value="ECO:0007669"/>
    <property type="project" value="InterPro"/>
</dbReference>
<feature type="signal peptide" evidence="1">
    <location>
        <begin position="1"/>
        <end position="18"/>
    </location>
</feature>
<feature type="domain" description="GH16" evidence="2">
    <location>
        <begin position="73"/>
        <end position="275"/>
    </location>
</feature>
<keyword evidence="1" id="KW-0732">Signal</keyword>
<evidence type="ECO:0000313" key="3">
    <source>
        <dbReference type="EMBL" id="KAF6753140.1"/>
    </source>
</evidence>
<dbReference type="EMBL" id="JACGCI010000041">
    <property type="protein sequence ID" value="KAF6753140.1"/>
    <property type="molecule type" value="Genomic_DNA"/>
</dbReference>
<dbReference type="SUPFAM" id="SSF49899">
    <property type="entry name" value="Concanavalin A-like lectins/glucanases"/>
    <property type="match status" value="1"/>
</dbReference>
<dbReference type="InterPro" id="IPR013320">
    <property type="entry name" value="ConA-like_dom_sf"/>
</dbReference>
<dbReference type="Gene3D" id="2.60.120.200">
    <property type="match status" value="1"/>
</dbReference>
<comment type="caution">
    <text evidence="3">The sequence shown here is derived from an EMBL/GenBank/DDBJ whole genome shotgun (WGS) entry which is preliminary data.</text>
</comment>
<dbReference type="PANTHER" id="PTHR38121">
    <property type="entry name" value="GH16 DOMAIN-CONTAINING PROTEIN"/>
    <property type="match status" value="1"/>
</dbReference>
<dbReference type="GO" id="GO:0030246">
    <property type="term" value="F:carbohydrate binding"/>
    <property type="evidence" value="ECO:0007669"/>
    <property type="project" value="UniProtKB-KW"/>
</dbReference>
<dbReference type="InterPro" id="IPR000757">
    <property type="entry name" value="Beta-glucanase-like"/>
</dbReference>
<feature type="chain" id="PRO_5034707377" evidence="1">
    <location>
        <begin position="19"/>
        <end position="284"/>
    </location>
</feature>
<proteinExistence type="predicted"/>
<keyword evidence="3" id="KW-0430">Lectin</keyword>
<reference evidence="3 4" key="1">
    <citation type="submission" date="2020-07" db="EMBL/GenBank/DDBJ databases">
        <title>Comparative genomics of pyrophilous fungi reveals a link between fire events and developmental genes.</title>
        <authorList>
            <consortium name="DOE Joint Genome Institute"/>
            <person name="Steindorff A.S."/>
            <person name="Carver A."/>
            <person name="Calhoun S."/>
            <person name="Stillman K."/>
            <person name="Liu H."/>
            <person name="Lipzen A."/>
            <person name="Pangilinan J."/>
            <person name="Labutti K."/>
            <person name="Bruns T.D."/>
            <person name="Grigoriev I.V."/>
        </authorList>
    </citation>
    <scope>NUCLEOTIDE SEQUENCE [LARGE SCALE GENOMIC DNA]</scope>
    <source>
        <strain evidence="3 4">CBS 144469</strain>
    </source>
</reference>
<sequence length="284" mass="31120">MRSFYYLLQLLFAGLAAAQCKPYAVANVTAQCNTYAVANVTGGFRTRQFVDFSTAQAGQSASTLLSNNGFSISDWPVTDTPPAISHTFVPGNVALTNGALSLKVNAYSGSGNVIGAEFSTNDEFTYVSVRTVQKSSSVPGVCEGNFFYKDQVAEIDFEILTSTIFQSSLACVPPGIWATTHPFKEGVESKSEQFPFPFDPRADFHEYRVDWTPGIVRYYLDKNYVGQITQNVPTVSGSWLWNAWSNGDPCWSAGPPTQDSTTLIRSIEIYKDYTDTRTGTVCNV</sequence>
<dbReference type="OrthoDB" id="25131at2759"/>
<dbReference type="CDD" id="cd00413">
    <property type="entry name" value="Glyco_hydrolase_16"/>
    <property type="match status" value="1"/>
</dbReference>
<dbReference type="Proteomes" id="UP000521943">
    <property type="component" value="Unassembled WGS sequence"/>
</dbReference>
<dbReference type="PANTHER" id="PTHR38121:SF2">
    <property type="entry name" value="ACYLTRANSFERASE 3 DOMAIN-CONTAINING PROTEIN"/>
    <property type="match status" value="1"/>
</dbReference>
<dbReference type="AlphaFoldDB" id="A0A8H6M3F5"/>
<keyword evidence="4" id="KW-1185">Reference proteome</keyword>
<gene>
    <name evidence="3" type="ORF">DFP72DRAFT_903437</name>
</gene>
<accession>A0A8H6M3F5</accession>
<organism evidence="3 4">
    <name type="scientific">Ephemerocybe angulata</name>
    <dbReference type="NCBI Taxonomy" id="980116"/>
    <lineage>
        <taxon>Eukaryota</taxon>
        <taxon>Fungi</taxon>
        <taxon>Dikarya</taxon>
        <taxon>Basidiomycota</taxon>
        <taxon>Agaricomycotina</taxon>
        <taxon>Agaricomycetes</taxon>
        <taxon>Agaricomycetidae</taxon>
        <taxon>Agaricales</taxon>
        <taxon>Agaricineae</taxon>
        <taxon>Psathyrellaceae</taxon>
        <taxon>Ephemerocybe</taxon>
    </lineage>
</organism>
<name>A0A8H6M3F5_9AGAR</name>
<evidence type="ECO:0000259" key="2">
    <source>
        <dbReference type="PROSITE" id="PS51762"/>
    </source>
</evidence>
<protein>
    <submittedName>
        <fullName evidence="3">Concanavalin A-like lectin/glucanase domain-containing protein</fullName>
    </submittedName>
</protein>
<evidence type="ECO:0000313" key="4">
    <source>
        <dbReference type="Proteomes" id="UP000521943"/>
    </source>
</evidence>
<dbReference type="PROSITE" id="PS51762">
    <property type="entry name" value="GH16_2"/>
    <property type="match status" value="1"/>
</dbReference>